<dbReference type="Proteomes" id="UP000245698">
    <property type="component" value="Unassembled WGS sequence"/>
</dbReference>
<keyword evidence="3" id="KW-1185">Reference proteome</keyword>
<evidence type="ECO:0000313" key="3">
    <source>
        <dbReference type="Proteomes" id="UP000245698"/>
    </source>
</evidence>
<reference evidence="3" key="1">
    <citation type="submission" date="2016-12" db="EMBL/GenBank/DDBJ databases">
        <authorList>
            <person name="Brunel B."/>
        </authorList>
    </citation>
    <scope>NUCLEOTIDE SEQUENCE [LARGE SCALE GENOMIC DNA]</scope>
</reference>
<proteinExistence type="predicted"/>
<dbReference type="EMBL" id="FUIG01000046">
    <property type="protein sequence ID" value="SJM34022.1"/>
    <property type="molecule type" value="Genomic_DNA"/>
</dbReference>
<evidence type="ECO:0000313" key="2">
    <source>
        <dbReference type="EMBL" id="SJM34022.1"/>
    </source>
</evidence>
<dbReference type="AlphaFoldDB" id="A0A2P9AS96"/>
<organism evidence="2 3">
    <name type="scientific">Mesorhizobium delmotii</name>
    <dbReference type="NCBI Taxonomy" id="1631247"/>
    <lineage>
        <taxon>Bacteria</taxon>
        <taxon>Pseudomonadati</taxon>
        <taxon>Pseudomonadota</taxon>
        <taxon>Alphaproteobacteria</taxon>
        <taxon>Hyphomicrobiales</taxon>
        <taxon>Phyllobacteriaceae</taxon>
        <taxon>Mesorhizobium</taxon>
    </lineage>
</organism>
<gene>
    <name evidence="2" type="ORF">BQ8482_380205</name>
</gene>
<name>A0A2P9AS96_9HYPH</name>
<evidence type="ECO:0000256" key="1">
    <source>
        <dbReference type="SAM" id="MobiDB-lite"/>
    </source>
</evidence>
<feature type="region of interest" description="Disordered" evidence="1">
    <location>
        <begin position="1"/>
        <end position="20"/>
    </location>
</feature>
<protein>
    <submittedName>
        <fullName evidence="2">Uncharacterized protein</fullName>
    </submittedName>
</protein>
<sequence>MSLDISVDAHRTQAAMPKRAPGRMMDECAVVVPRRVLNRCDTRAEIFFGMQESIAENAPDCRNDPDCPLARRYHAPALAIGVSR</sequence>
<accession>A0A2P9AS96</accession>